<dbReference type="InterPro" id="IPR005467">
    <property type="entry name" value="His_kinase_dom"/>
</dbReference>
<proteinExistence type="predicted"/>
<evidence type="ECO:0000256" key="9">
    <source>
        <dbReference type="ARBA" id="ARBA00023012"/>
    </source>
</evidence>
<feature type="transmembrane region" description="Helical" evidence="11">
    <location>
        <begin position="165"/>
        <end position="183"/>
    </location>
</feature>
<comment type="subcellular location">
    <subcellularLocation>
        <location evidence="2">Membrane</location>
    </subcellularLocation>
</comment>
<dbReference type="SUPFAM" id="SSF158472">
    <property type="entry name" value="HAMP domain-like"/>
    <property type="match status" value="1"/>
</dbReference>
<reference evidence="14 15" key="1">
    <citation type="journal article" date="2018" name="Sci. Adv.">
        <title>Multi-heme cytochromes provide a pathway for survival in energy-limited environments.</title>
        <authorList>
            <person name="Deng X."/>
            <person name="Dohmae N."/>
            <person name="Nealson K.H."/>
            <person name="Hashimoto K."/>
            <person name="Okamoto A."/>
        </authorList>
    </citation>
    <scope>NUCLEOTIDE SEQUENCE [LARGE SCALE GENOMIC DNA]</scope>
    <source>
        <strain evidence="14 15">IS5</strain>
    </source>
</reference>
<dbReference type="InterPro" id="IPR036097">
    <property type="entry name" value="HisK_dim/P_sf"/>
</dbReference>
<dbReference type="InterPro" id="IPR003661">
    <property type="entry name" value="HisK_dim/P_dom"/>
</dbReference>
<evidence type="ECO:0000256" key="11">
    <source>
        <dbReference type="SAM" id="Phobius"/>
    </source>
</evidence>
<keyword evidence="6 11" id="KW-0812">Transmembrane</keyword>
<organism evidence="14 15">
    <name type="scientific">Desulfovibrio ferrophilus</name>
    <dbReference type="NCBI Taxonomy" id="241368"/>
    <lineage>
        <taxon>Bacteria</taxon>
        <taxon>Pseudomonadati</taxon>
        <taxon>Thermodesulfobacteriota</taxon>
        <taxon>Desulfovibrionia</taxon>
        <taxon>Desulfovibrionales</taxon>
        <taxon>Desulfovibrionaceae</taxon>
        <taxon>Desulfovibrio</taxon>
    </lineage>
</organism>
<evidence type="ECO:0000256" key="4">
    <source>
        <dbReference type="ARBA" id="ARBA00022553"/>
    </source>
</evidence>
<dbReference type="EMBL" id="AP017378">
    <property type="protein sequence ID" value="BBD09530.1"/>
    <property type="molecule type" value="Genomic_DNA"/>
</dbReference>
<feature type="transmembrane region" description="Helical" evidence="11">
    <location>
        <begin position="12"/>
        <end position="34"/>
    </location>
</feature>
<evidence type="ECO:0000256" key="2">
    <source>
        <dbReference type="ARBA" id="ARBA00004370"/>
    </source>
</evidence>
<dbReference type="SMART" id="SM00304">
    <property type="entry name" value="HAMP"/>
    <property type="match status" value="1"/>
</dbReference>
<gene>
    <name evidence="14" type="ORF">DFE_2804</name>
</gene>
<keyword evidence="9" id="KW-0902">Two-component regulatory system</keyword>
<dbReference type="RefSeq" id="WP_126380551.1">
    <property type="nucleotide sequence ID" value="NZ_AP017378.1"/>
</dbReference>
<evidence type="ECO:0000256" key="8">
    <source>
        <dbReference type="ARBA" id="ARBA00022989"/>
    </source>
</evidence>
<dbReference type="PANTHER" id="PTHR45436">
    <property type="entry name" value="SENSOR HISTIDINE KINASE YKOH"/>
    <property type="match status" value="1"/>
</dbReference>
<dbReference type="PROSITE" id="PS50109">
    <property type="entry name" value="HIS_KIN"/>
    <property type="match status" value="1"/>
</dbReference>
<dbReference type="InterPro" id="IPR004358">
    <property type="entry name" value="Sig_transdc_His_kin-like_C"/>
</dbReference>
<keyword evidence="5" id="KW-0808">Transferase</keyword>
<dbReference type="PANTHER" id="PTHR45436:SF5">
    <property type="entry name" value="SENSOR HISTIDINE KINASE TRCS"/>
    <property type="match status" value="1"/>
</dbReference>
<evidence type="ECO:0000256" key="1">
    <source>
        <dbReference type="ARBA" id="ARBA00000085"/>
    </source>
</evidence>
<dbReference type="PROSITE" id="PS50885">
    <property type="entry name" value="HAMP"/>
    <property type="match status" value="1"/>
</dbReference>
<evidence type="ECO:0000256" key="5">
    <source>
        <dbReference type="ARBA" id="ARBA00022679"/>
    </source>
</evidence>
<dbReference type="SUPFAM" id="SSF55874">
    <property type="entry name" value="ATPase domain of HSP90 chaperone/DNA topoisomerase II/histidine kinase"/>
    <property type="match status" value="1"/>
</dbReference>
<dbReference type="InterPro" id="IPR036890">
    <property type="entry name" value="HATPase_C_sf"/>
</dbReference>
<keyword evidence="8 11" id="KW-1133">Transmembrane helix</keyword>
<evidence type="ECO:0000313" key="14">
    <source>
        <dbReference type="EMBL" id="BBD09530.1"/>
    </source>
</evidence>
<dbReference type="InterPro" id="IPR003660">
    <property type="entry name" value="HAMP_dom"/>
</dbReference>
<name>A0A2Z6B274_9BACT</name>
<evidence type="ECO:0000256" key="10">
    <source>
        <dbReference type="ARBA" id="ARBA00023136"/>
    </source>
</evidence>
<evidence type="ECO:0000256" key="7">
    <source>
        <dbReference type="ARBA" id="ARBA00022777"/>
    </source>
</evidence>
<dbReference type="InterPro" id="IPR003594">
    <property type="entry name" value="HATPase_dom"/>
</dbReference>
<dbReference type="Pfam" id="PF00672">
    <property type="entry name" value="HAMP"/>
    <property type="match status" value="1"/>
</dbReference>
<evidence type="ECO:0000313" key="15">
    <source>
        <dbReference type="Proteomes" id="UP000269883"/>
    </source>
</evidence>
<dbReference type="Gene3D" id="3.30.565.10">
    <property type="entry name" value="Histidine kinase-like ATPase, C-terminal domain"/>
    <property type="match status" value="1"/>
</dbReference>
<keyword evidence="4" id="KW-0597">Phosphoprotein</keyword>
<dbReference type="Pfam" id="PF00512">
    <property type="entry name" value="HisKA"/>
    <property type="match status" value="1"/>
</dbReference>
<dbReference type="InterPro" id="IPR050428">
    <property type="entry name" value="TCS_sensor_his_kinase"/>
</dbReference>
<feature type="domain" description="Histidine kinase" evidence="12">
    <location>
        <begin position="247"/>
        <end position="460"/>
    </location>
</feature>
<accession>A0A2Z6B274</accession>
<protein>
    <recommendedName>
        <fullName evidence="3">histidine kinase</fullName>
        <ecNumber evidence="3">2.7.13.3</ecNumber>
    </recommendedName>
</protein>
<dbReference type="SMART" id="SM00388">
    <property type="entry name" value="HisKA"/>
    <property type="match status" value="1"/>
</dbReference>
<dbReference type="Gene3D" id="1.10.287.130">
    <property type="match status" value="1"/>
</dbReference>
<keyword evidence="10 11" id="KW-0472">Membrane</keyword>
<feature type="domain" description="HAMP" evidence="13">
    <location>
        <begin position="185"/>
        <end position="239"/>
    </location>
</feature>
<dbReference type="OrthoDB" id="9815202at2"/>
<evidence type="ECO:0000259" key="12">
    <source>
        <dbReference type="PROSITE" id="PS50109"/>
    </source>
</evidence>
<evidence type="ECO:0000259" key="13">
    <source>
        <dbReference type="PROSITE" id="PS50885"/>
    </source>
</evidence>
<keyword evidence="7 14" id="KW-0418">Kinase</keyword>
<comment type="catalytic activity">
    <reaction evidence="1">
        <text>ATP + protein L-histidine = ADP + protein N-phospho-L-histidine.</text>
        <dbReference type="EC" id="2.7.13.3"/>
    </reaction>
</comment>
<dbReference type="KEGG" id="dfl:DFE_2804"/>
<dbReference type="Pfam" id="PF02518">
    <property type="entry name" value="HATPase_c"/>
    <property type="match status" value="1"/>
</dbReference>
<evidence type="ECO:0000256" key="3">
    <source>
        <dbReference type="ARBA" id="ARBA00012438"/>
    </source>
</evidence>
<dbReference type="AlphaFoldDB" id="A0A2Z6B274"/>
<dbReference type="EC" id="2.7.13.3" evidence="3"/>
<evidence type="ECO:0000256" key="6">
    <source>
        <dbReference type="ARBA" id="ARBA00022692"/>
    </source>
</evidence>
<dbReference type="SMART" id="SM00387">
    <property type="entry name" value="HATPase_c"/>
    <property type="match status" value="1"/>
</dbReference>
<dbReference type="CDD" id="cd06225">
    <property type="entry name" value="HAMP"/>
    <property type="match status" value="1"/>
</dbReference>
<dbReference type="GO" id="GO:0005886">
    <property type="term" value="C:plasma membrane"/>
    <property type="evidence" value="ECO:0007669"/>
    <property type="project" value="TreeGrafter"/>
</dbReference>
<sequence>MRLHSVYTKLLISFVVVLVLAILLVAGWFTWMFWGVVEEDDAFDIRAQAELGKMLINETLNAQPDVVPAENPRLMQVLKSMSELYEADVWLENEQGEILVSTFDGPAAIINPERHFEFEGVTISKDENSELHRVDVPMVLGRWGPATFHAIFQDRDEPREIGMKFLKGLLVIGLVVALMILPISRLVTAPVRRLQATILEYARGDLSRRFSTCCTRRDEIGELGQAFNIMADSLENMIRGARELVANVSHELRSPLARLRISEELVREHAEKIGATGCERHLNSIREEVEHLDRLIGSILELSRLDLREPERRPKPVDMSQLALRVSERFDVAIERAGFDLQVDCADGAVVLGRRSDLDSAVSNLLDNAVKFCAEGGAIGLTVQVDEGRVVVSVVNTHDPLPPEELDAIFRPFHRAGVPREDGFGMGLALVRRIVERHHGSVRARNTREGLRVRFELPLA</sequence>
<dbReference type="Gene3D" id="6.10.340.10">
    <property type="match status" value="1"/>
</dbReference>
<dbReference type="PRINTS" id="PR00344">
    <property type="entry name" value="BCTRLSENSOR"/>
</dbReference>
<dbReference type="CDD" id="cd00082">
    <property type="entry name" value="HisKA"/>
    <property type="match status" value="1"/>
</dbReference>
<dbReference type="Proteomes" id="UP000269883">
    <property type="component" value="Chromosome"/>
</dbReference>
<dbReference type="GO" id="GO:0000155">
    <property type="term" value="F:phosphorelay sensor kinase activity"/>
    <property type="evidence" value="ECO:0007669"/>
    <property type="project" value="InterPro"/>
</dbReference>
<dbReference type="SUPFAM" id="SSF47384">
    <property type="entry name" value="Homodimeric domain of signal transducing histidine kinase"/>
    <property type="match status" value="1"/>
</dbReference>
<keyword evidence="15" id="KW-1185">Reference proteome</keyword>